<dbReference type="GO" id="GO:0015629">
    <property type="term" value="C:actin cytoskeleton"/>
    <property type="evidence" value="ECO:0000318"/>
    <property type="project" value="GO_Central"/>
</dbReference>
<evidence type="ECO:0000259" key="11">
    <source>
        <dbReference type="PROSITE" id="PS51021"/>
    </source>
</evidence>
<feature type="domain" description="BAR" evidence="11">
    <location>
        <begin position="12"/>
        <end position="234"/>
    </location>
</feature>
<dbReference type="AlphaFoldDB" id="A7S0R8"/>
<dbReference type="InParanoid" id="A7S0R8"/>
<keyword evidence="3" id="KW-0132">Cell division</keyword>
<dbReference type="OrthoDB" id="446293at2759"/>
<keyword evidence="7" id="KW-0131">Cell cycle</keyword>
<evidence type="ECO:0000256" key="5">
    <source>
        <dbReference type="ARBA" id="ARBA00023210"/>
    </source>
</evidence>
<dbReference type="InterPro" id="IPR004148">
    <property type="entry name" value="BAR_dom"/>
</dbReference>
<organism evidence="12 13">
    <name type="scientific">Nematostella vectensis</name>
    <name type="common">Starlet sea anemone</name>
    <dbReference type="NCBI Taxonomy" id="45351"/>
    <lineage>
        <taxon>Eukaryota</taxon>
        <taxon>Metazoa</taxon>
        <taxon>Cnidaria</taxon>
        <taxon>Anthozoa</taxon>
        <taxon>Hexacorallia</taxon>
        <taxon>Actiniaria</taxon>
        <taxon>Edwardsiidae</taxon>
        <taxon>Nematostella</taxon>
    </lineage>
</organism>
<dbReference type="GO" id="GO:0005737">
    <property type="term" value="C:cytoplasm"/>
    <property type="evidence" value="ECO:0007669"/>
    <property type="project" value="InterPro"/>
</dbReference>
<keyword evidence="4 9" id="KW-0175">Coiled coil</keyword>
<dbReference type="CDD" id="cd07590">
    <property type="entry name" value="BAR_Bin3"/>
    <property type="match status" value="1"/>
</dbReference>
<feature type="coiled-coil region" evidence="9">
    <location>
        <begin position="218"/>
        <end position="254"/>
    </location>
</feature>
<dbReference type="KEGG" id="nve:5514677"/>
<dbReference type="HOGENOM" id="CLU_090113_1_0_1"/>
<reference evidence="12 13" key="1">
    <citation type="journal article" date="2007" name="Science">
        <title>Sea anemone genome reveals ancestral eumetazoan gene repertoire and genomic organization.</title>
        <authorList>
            <person name="Putnam N.H."/>
            <person name="Srivastava M."/>
            <person name="Hellsten U."/>
            <person name="Dirks B."/>
            <person name="Chapman J."/>
            <person name="Salamov A."/>
            <person name="Terry A."/>
            <person name="Shapiro H."/>
            <person name="Lindquist E."/>
            <person name="Kapitonov V.V."/>
            <person name="Jurka J."/>
            <person name="Genikhovich G."/>
            <person name="Grigoriev I.V."/>
            <person name="Lucas S.M."/>
            <person name="Steele R.E."/>
            <person name="Finnerty J.R."/>
            <person name="Technau U."/>
            <person name="Martindale M.Q."/>
            <person name="Rokhsar D.S."/>
        </authorList>
    </citation>
    <scope>NUCLEOTIDE SEQUENCE [LARGE SCALE GENOMIC DNA]</scope>
    <source>
        <strain evidence="13">CH2 X CH6</strain>
    </source>
</reference>
<dbReference type="GO" id="GO:0051301">
    <property type="term" value="P:cell division"/>
    <property type="evidence" value="ECO:0007669"/>
    <property type="project" value="UniProtKB-KW"/>
</dbReference>
<dbReference type="GO" id="GO:0051666">
    <property type="term" value="P:actin cortical patch localization"/>
    <property type="evidence" value="ECO:0000318"/>
    <property type="project" value="GO_Central"/>
</dbReference>
<keyword evidence="2" id="KW-0963">Cytoplasm</keyword>
<evidence type="ECO:0000313" key="12">
    <source>
        <dbReference type="EMBL" id="EDO42719.1"/>
    </source>
</evidence>
<dbReference type="eggNOG" id="KOG3771">
    <property type="taxonomic scope" value="Eukaryota"/>
</dbReference>
<keyword evidence="6" id="KW-0206">Cytoskeleton</keyword>
<evidence type="ECO:0000256" key="7">
    <source>
        <dbReference type="ARBA" id="ARBA00023306"/>
    </source>
</evidence>
<dbReference type="Pfam" id="PF03114">
    <property type="entry name" value="BAR"/>
    <property type="match status" value="1"/>
</dbReference>
<dbReference type="InterPro" id="IPR046982">
    <property type="entry name" value="BIN3/RVS161-like"/>
</dbReference>
<dbReference type="GO" id="GO:0097320">
    <property type="term" value="P:plasma membrane tubulation"/>
    <property type="evidence" value="ECO:0000318"/>
    <property type="project" value="GO_Central"/>
</dbReference>
<dbReference type="Proteomes" id="UP000001593">
    <property type="component" value="Unassembled WGS sequence"/>
</dbReference>
<evidence type="ECO:0000256" key="8">
    <source>
        <dbReference type="ARBA" id="ARBA00059510"/>
    </source>
</evidence>
<dbReference type="GO" id="GO:0019904">
    <property type="term" value="F:protein domain specific binding"/>
    <property type="evidence" value="ECO:0007669"/>
    <property type="project" value="InterPro"/>
</dbReference>
<evidence type="ECO:0008006" key="14">
    <source>
        <dbReference type="Google" id="ProtNLM"/>
    </source>
</evidence>
<proteinExistence type="predicted"/>
<dbReference type="PhylomeDB" id="A7S0R8"/>
<evidence type="ECO:0000256" key="4">
    <source>
        <dbReference type="ARBA" id="ARBA00023054"/>
    </source>
</evidence>
<evidence type="ECO:0000313" key="13">
    <source>
        <dbReference type="Proteomes" id="UP000001593"/>
    </source>
</evidence>
<dbReference type="InterPro" id="IPR037428">
    <property type="entry name" value="Bin3_BAR"/>
</dbReference>
<dbReference type="STRING" id="45351.A7S0R8"/>
<accession>A7S0R8</accession>
<dbReference type="PANTHER" id="PTHR47174">
    <property type="entry name" value="BRIDGING INTEGRATOR 3"/>
    <property type="match status" value="1"/>
</dbReference>
<comment type="subcellular location">
    <subcellularLocation>
        <location evidence="1">Cytoplasm</location>
        <location evidence="1">Cytoskeleton</location>
    </subcellularLocation>
</comment>
<evidence type="ECO:0000256" key="9">
    <source>
        <dbReference type="SAM" id="Coils"/>
    </source>
</evidence>
<dbReference type="PROSITE" id="PS51021">
    <property type="entry name" value="BAR"/>
    <property type="match status" value="1"/>
</dbReference>
<comment type="function">
    <text evidence="8">Involved in cytokinesis and septation where it has a role in the localization of F-actin.</text>
</comment>
<dbReference type="FunFam" id="1.20.1270.60:FF:000028">
    <property type="entry name" value="Bridging integrator 3 homolog"/>
    <property type="match status" value="1"/>
</dbReference>
<evidence type="ECO:0000256" key="2">
    <source>
        <dbReference type="ARBA" id="ARBA00022490"/>
    </source>
</evidence>
<dbReference type="OMA" id="TRFCAYF"/>
<evidence type="ECO:0000256" key="1">
    <source>
        <dbReference type="ARBA" id="ARBA00004245"/>
    </source>
</evidence>
<dbReference type="PANTHER" id="PTHR47174:SF3">
    <property type="entry name" value="BRIDGING INTEGRATOR 3"/>
    <property type="match status" value="1"/>
</dbReference>
<dbReference type="InterPro" id="IPR027267">
    <property type="entry name" value="AH/BAR_dom_sf"/>
</dbReference>
<feature type="domain" description="AH" evidence="10">
    <location>
        <begin position="22"/>
        <end position="223"/>
    </location>
</feature>
<dbReference type="PROSITE" id="PS50870">
    <property type="entry name" value="AH"/>
    <property type="match status" value="1"/>
</dbReference>
<dbReference type="SMART" id="SM00721">
    <property type="entry name" value="BAR"/>
    <property type="match status" value="1"/>
</dbReference>
<dbReference type="InterPro" id="IPR010504">
    <property type="entry name" value="AH_dom"/>
</dbReference>
<evidence type="ECO:0000259" key="10">
    <source>
        <dbReference type="PROSITE" id="PS50870"/>
    </source>
</evidence>
<gene>
    <name evidence="12" type="ORF">NEMVEDRAFT_v1g242048</name>
</gene>
<sequence>MSWINPFNKLIAPNKARQTGKQADNDFEKECARFYQFESATKKVYKGMKRYGEAMLALNKAEQRIFQDLASGPLAQTDLLQEPVDEFSKVTAKLDELRQELVSRNQKTFLDPMKRLRSVFPSVNDAIRAREQSFMEYAKHQAKVEKLAEKERTPQNLAKLEQAEKDLAKAKADYERQNAVMLEDLPMLTNGRVDYFEPCFEALILSEASYYSQSAQALTNLTNLLSRSSEQLKIEEQQAQLERKLADLKALSITEDV</sequence>
<keyword evidence="5" id="KW-0717">Septation</keyword>
<keyword evidence="13" id="KW-1185">Reference proteome</keyword>
<protein>
    <recommendedName>
        <fullName evidence="14">BAR domain-containing protein</fullName>
    </recommendedName>
</protein>
<evidence type="ECO:0000256" key="3">
    <source>
        <dbReference type="ARBA" id="ARBA00022618"/>
    </source>
</evidence>
<dbReference type="Gene3D" id="1.20.1270.60">
    <property type="entry name" value="Arfaptin homology (AH) domain/BAR domain"/>
    <property type="match status" value="1"/>
</dbReference>
<dbReference type="GO" id="GO:0006897">
    <property type="term" value="P:endocytosis"/>
    <property type="evidence" value="ECO:0000318"/>
    <property type="project" value="GO_Central"/>
</dbReference>
<dbReference type="SUPFAM" id="SSF103657">
    <property type="entry name" value="BAR/IMD domain-like"/>
    <property type="match status" value="1"/>
</dbReference>
<evidence type="ECO:0000256" key="6">
    <source>
        <dbReference type="ARBA" id="ARBA00023212"/>
    </source>
</evidence>
<name>A7S0R8_NEMVE</name>
<dbReference type="EMBL" id="DS469561">
    <property type="protein sequence ID" value="EDO42719.1"/>
    <property type="molecule type" value="Genomic_DNA"/>
</dbReference>